<dbReference type="AlphaFoldDB" id="A0A0R3E7M8"/>
<dbReference type="Proteomes" id="UP000051936">
    <property type="component" value="Unassembled WGS sequence"/>
</dbReference>
<evidence type="ECO:0000256" key="1">
    <source>
        <dbReference type="SAM" id="MobiDB-lite"/>
    </source>
</evidence>
<evidence type="ECO:0000313" key="4">
    <source>
        <dbReference type="Proteomes" id="UP000051936"/>
    </source>
</evidence>
<keyword evidence="2" id="KW-0472">Membrane</keyword>
<evidence type="ECO:0000256" key="2">
    <source>
        <dbReference type="SAM" id="Phobius"/>
    </source>
</evidence>
<feature type="region of interest" description="Disordered" evidence="1">
    <location>
        <begin position="111"/>
        <end position="136"/>
    </location>
</feature>
<protein>
    <submittedName>
        <fullName evidence="3">Uncharacterized protein</fullName>
    </submittedName>
</protein>
<dbReference type="EMBL" id="LJYG01000044">
    <property type="protein sequence ID" value="KRQ15333.1"/>
    <property type="molecule type" value="Genomic_DNA"/>
</dbReference>
<keyword evidence="2" id="KW-0812">Transmembrane</keyword>
<gene>
    <name evidence="3" type="ORF">AOQ71_10055</name>
</gene>
<feature type="compositionally biased region" description="Polar residues" evidence="1">
    <location>
        <begin position="163"/>
        <end position="182"/>
    </location>
</feature>
<keyword evidence="4" id="KW-1185">Reference proteome</keyword>
<feature type="region of interest" description="Disordered" evidence="1">
    <location>
        <begin position="323"/>
        <end position="346"/>
    </location>
</feature>
<feature type="region of interest" description="Disordered" evidence="1">
    <location>
        <begin position="156"/>
        <end position="182"/>
    </location>
</feature>
<sequence>MYGKAPVVDSSCHVIGHRDDVLVFSLSSVPQTADRNYSEQNTVQQNAPDQQPYDIEYDKFLQHWQACFTDAQSLNAGISACDSALSIERGSLDDRAKLWQRRLELVRRMAQLTGKSPLGRQQTSRENPPGNNSDAQGCGGGCAWCDTTTGVCMIPGDGPPSPRSTTGSDVNEKSTTSVDEKSTTSTYRINDAALHTVAALIAAAILVGILWVRYGLENARTEVELDQRSEAVPDQEARKLDGAPDRLASISEQETARDSPEAVNVVLPPAQFMALKLKRSERRHLTGKMIFMLDARIDLNAEAHALIKKYGLGNRVVYESQSRERHKEATREHLESTRDHPSWSAGSNAQLLGTGKTFYRLARAAVSATMAALSLRITVDGLIRGVHVECESMDELIGAEQAVREAATNLKGYLEEAATFNGREEIVEF</sequence>
<accession>A0A0R3E7M8</accession>
<feature type="transmembrane region" description="Helical" evidence="2">
    <location>
        <begin position="192"/>
        <end position="212"/>
    </location>
</feature>
<comment type="caution">
    <text evidence="3">The sequence shown here is derived from an EMBL/GenBank/DDBJ whole genome shotgun (WGS) entry which is preliminary data.</text>
</comment>
<feature type="compositionally biased region" description="Basic and acidic residues" evidence="1">
    <location>
        <begin position="323"/>
        <end position="341"/>
    </location>
</feature>
<feature type="compositionally biased region" description="Polar residues" evidence="1">
    <location>
        <begin position="119"/>
        <end position="135"/>
    </location>
</feature>
<name>A0A0R3E7M8_9BRAD</name>
<proteinExistence type="predicted"/>
<keyword evidence="2" id="KW-1133">Transmembrane helix</keyword>
<reference evidence="3 4" key="1">
    <citation type="submission" date="2015-09" db="EMBL/GenBank/DDBJ databases">
        <title>Draft Genome Sequence of Bradyrhizobium manausense Strain BR 3351T, a Novel Symbiotic Nitrogen-Fixing Alphaproteobacterium Isolated from Brazilian Amazon Rain Forest.</title>
        <authorList>
            <person name="De Araujo J.L."/>
            <person name="Zilli J.E."/>
        </authorList>
    </citation>
    <scope>NUCLEOTIDE SEQUENCE [LARGE SCALE GENOMIC DNA]</scope>
    <source>
        <strain evidence="3 4">BR3351</strain>
    </source>
</reference>
<evidence type="ECO:0000313" key="3">
    <source>
        <dbReference type="EMBL" id="KRQ15333.1"/>
    </source>
</evidence>
<organism evidence="3 4">
    <name type="scientific">Bradyrhizobium manausense</name>
    <dbReference type="NCBI Taxonomy" id="989370"/>
    <lineage>
        <taxon>Bacteria</taxon>
        <taxon>Pseudomonadati</taxon>
        <taxon>Pseudomonadota</taxon>
        <taxon>Alphaproteobacteria</taxon>
        <taxon>Hyphomicrobiales</taxon>
        <taxon>Nitrobacteraceae</taxon>
        <taxon>Bradyrhizobium</taxon>
    </lineage>
</organism>